<dbReference type="PANTHER" id="PTHR43433">
    <property type="entry name" value="HYDROLASE, ALPHA/BETA FOLD FAMILY PROTEIN"/>
    <property type="match status" value="1"/>
</dbReference>
<dbReference type="Gene3D" id="3.40.50.1820">
    <property type="entry name" value="alpha/beta hydrolase"/>
    <property type="match status" value="1"/>
</dbReference>
<sequence length="311" mass="32822">MSARTEDQGNRSVTAPDGRRLEFRLIGPPGGLPVVFHHGAPGAAVPFGPLERAATERGLQVLTVSRPGYGTSDPLPEETAPGTVAGAVADTLCVLDNVGAEQFLALGWSSGGPRALACGALLPGRCRAVASLAGYAPPRAEGLDPVAGMDEDSAAEFTAARQGRRALEAYLEEQVQAMTAAASAPDGDVVELLRAMLPPVDRAVMTGDFADYVMGAAEHSRRQGIVGWRDDDLAVNRPWGFAVEEIAVPTRIWHGREDRTVPLAHGEWLAARIPGAWAHLLEHEGHLSLVAQLDRVLDNLLDAAEVDEGGM</sequence>
<dbReference type="Pfam" id="PF00561">
    <property type="entry name" value="Abhydrolase_1"/>
    <property type="match status" value="1"/>
</dbReference>
<evidence type="ECO:0000259" key="1">
    <source>
        <dbReference type="Pfam" id="PF00561"/>
    </source>
</evidence>
<dbReference type="GO" id="GO:0016787">
    <property type="term" value="F:hydrolase activity"/>
    <property type="evidence" value="ECO:0007669"/>
    <property type="project" value="UniProtKB-KW"/>
</dbReference>
<comment type="caution">
    <text evidence="2">The sequence shown here is derived from an EMBL/GenBank/DDBJ whole genome shotgun (WGS) entry which is preliminary data.</text>
</comment>
<dbReference type="PANTHER" id="PTHR43433:SF5">
    <property type="entry name" value="AB HYDROLASE-1 DOMAIN-CONTAINING PROTEIN"/>
    <property type="match status" value="1"/>
</dbReference>
<dbReference type="EMBL" id="JBHSIW010000016">
    <property type="protein sequence ID" value="MFC4904350.1"/>
    <property type="molecule type" value="Genomic_DNA"/>
</dbReference>
<dbReference type="SUPFAM" id="SSF53474">
    <property type="entry name" value="alpha/beta-Hydrolases"/>
    <property type="match status" value="1"/>
</dbReference>
<protein>
    <submittedName>
        <fullName evidence="2">Alpha/beta fold hydrolase</fullName>
    </submittedName>
</protein>
<reference evidence="3" key="1">
    <citation type="journal article" date="2019" name="Int. J. Syst. Evol. Microbiol.">
        <title>The Global Catalogue of Microorganisms (GCM) 10K type strain sequencing project: providing services to taxonomists for standard genome sequencing and annotation.</title>
        <authorList>
            <consortium name="The Broad Institute Genomics Platform"/>
            <consortium name="The Broad Institute Genome Sequencing Center for Infectious Disease"/>
            <person name="Wu L."/>
            <person name="Ma J."/>
        </authorList>
    </citation>
    <scope>NUCLEOTIDE SEQUENCE [LARGE SCALE GENOMIC DNA]</scope>
    <source>
        <strain evidence="3">CGMCC 4.6946</strain>
    </source>
</reference>
<accession>A0ABV9TME9</accession>
<gene>
    <name evidence="2" type="ORF">ACFPCS_12300</name>
</gene>
<keyword evidence="3" id="KW-1185">Reference proteome</keyword>
<proteinExistence type="predicted"/>
<keyword evidence="2" id="KW-0378">Hydrolase</keyword>
<dbReference type="InterPro" id="IPR000073">
    <property type="entry name" value="AB_hydrolase_1"/>
</dbReference>
<dbReference type="InterPro" id="IPR050471">
    <property type="entry name" value="AB_hydrolase"/>
</dbReference>
<feature type="domain" description="AB hydrolase-1" evidence="1">
    <location>
        <begin position="33"/>
        <end position="289"/>
    </location>
</feature>
<dbReference type="Proteomes" id="UP001595797">
    <property type="component" value="Unassembled WGS sequence"/>
</dbReference>
<evidence type="ECO:0000313" key="3">
    <source>
        <dbReference type="Proteomes" id="UP001595797"/>
    </source>
</evidence>
<evidence type="ECO:0000313" key="2">
    <source>
        <dbReference type="EMBL" id="MFC4904350.1"/>
    </source>
</evidence>
<organism evidence="2 3">
    <name type="scientific">Kocuria oceani</name>
    <dbReference type="NCBI Taxonomy" id="988827"/>
    <lineage>
        <taxon>Bacteria</taxon>
        <taxon>Bacillati</taxon>
        <taxon>Actinomycetota</taxon>
        <taxon>Actinomycetes</taxon>
        <taxon>Micrococcales</taxon>
        <taxon>Micrococcaceae</taxon>
        <taxon>Kocuria</taxon>
    </lineage>
</organism>
<dbReference type="RefSeq" id="WP_277551857.1">
    <property type="nucleotide sequence ID" value="NZ_JARAMH010000014.1"/>
</dbReference>
<name>A0ABV9TME9_9MICC</name>
<dbReference type="InterPro" id="IPR029058">
    <property type="entry name" value="AB_hydrolase_fold"/>
</dbReference>